<accession>A0A6C0F9T5</accession>
<dbReference type="InterPro" id="IPR036400">
    <property type="entry name" value="Cyt_B5-like_heme/steroid_sf"/>
</dbReference>
<comment type="similarity">
    <text evidence="4">Belongs to the cytochrome b5 family.</text>
</comment>
<keyword evidence="3" id="KW-0408">Iron</keyword>
<dbReference type="GO" id="GO:0046872">
    <property type="term" value="F:metal ion binding"/>
    <property type="evidence" value="ECO:0007669"/>
    <property type="project" value="UniProtKB-KW"/>
</dbReference>
<protein>
    <recommendedName>
        <fullName evidence="5">Cytochrome b5 heme-binding domain-containing protein</fullName>
    </recommendedName>
</protein>
<evidence type="ECO:0000256" key="4">
    <source>
        <dbReference type="ARBA" id="ARBA00038168"/>
    </source>
</evidence>
<dbReference type="PANTHER" id="PTHR19359">
    <property type="entry name" value="CYTOCHROME B5"/>
    <property type="match status" value="1"/>
</dbReference>
<dbReference type="EMBL" id="MN738821">
    <property type="protein sequence ID" value="QHT37834.1"/>
    <property type="molecule type" value="Genomic_DNA"/>
</dbReference>
<proteinExistence type="inferred from homology"/>
<evidence type="ECO:0000259" key="5">
    <source>
        <dbReference type="PROSITE" id="PS50255"/>
    </source>
</evidence>
<organism evidence="6">
    <name type="scientific">viral metagenome</name>
    <dbReference type="NCBI Taxonomy" id="1070528"/>
    <lineage>
        <taxon>unclassified sequences</taxon>
        <taxon>metagenomes</taxon>
        <taxon>organismal metagenomes</taxon>
    </lineage>
</organism>
<evidence type="ECO:0000256" key="1">
    <source>
        <dbReference type="ARBA" id="ARBA00022617"/>
    </source>
</evidence>
<dbReference type="Pfam" id="PF00173">
    <property type="entry name" value="Cyt-b5"/>
    <property type="match status" value="1"/>
</dbReference>
<dbReference type="PROSITE" id="PS50255">
    <property type="entry name" value="CYTOCHROME_B5_2"/>
    <property type="match status" value="1"/>
</dbReference>
<dbReference type="AlphaFoldDB" id="A0A6C0F9T5"/>
<keyword evidence="2" id="KW-0479">Metal-binding</keyword>
<dbReference type="InterPro" id="IPR001199">
    <property type="entry name" value="Cyt_B5-like_heme/steroid-bd"/>
</dbReference>
<dbReference type="GO" id="GO:0020037">
    <property type="term" value="F:heme binding"/>
    <property type="evidence" value="ECO:0007669"/>
    <property type="project" value="TreeGrafter"/>
</dbReference>
<feature type="domain" description="Cytochrome b5 heme-binding" evidence="5">
    <location>
        <begin position="1"/>
        <end position="66"/>
    </location>
</feature>
<reference evidence="6" key="1">
    <citation type="journal article" date="2020" name="Nature">
        <title>Giant virus diversity and host interactions through global metagenomics.</title>
        <authorList>
            <person name="Schulz F."/>
            <person name="Roux S."/>
            <person name="Paez-Espino D."/>
            <person name="Jungbluth S."/>
            <person name="Walsh D.A."/>
            <person name="Denef V.J."/>
            <person name="McMahon K.D."/>
            <person name="Konstantinidis K.T."/>
            <person name="Eloe-Fadrosh E.A."/>
            <person name="Kyrpides N.C."/>
            <person name="Woyke T."/>
        </authorList>
    </citation>
    <scope>NUCLEOTIDE SEQUENCE</scope>
    <source>
        <strain evidence="6">GVMAG-S-ERX556049-19</strain>
    </source>
</reference>
<dbReference type="SUPFAM" id="SSF55856">
    <property type="entry name" value="Cytochrome b5-like heme/steroid binding domain"/>
    <property type="match status" value="1"/>
</dbReference>
<evidence type="ECO:0000256" key="2">
    <source>
        <dbReference type="ARBA" id="ARBA00022723"/>
    </source>
</evidence>
<dbReference type="InterPro" id="IPR050668">
    <property type="entry name" value="Cytochrome_b5"/>
</dbReference>
<evidence type="ECO:0000313" key="6">
    <source>
        <dbReference type="EMBL" id="QHT37834.1"/>
    </source>
</evidence>
<sequence length="81" mass="9467">MNDIIIIIIDDYYFNVTEYAKHHPGGKRILKKYNMKDATFEFNSIKGHGDAFAIDELNKYCIGKVNEINIHEYLTKNFPNP</sequence>
<dbReference type="GO" id="GO:0016020">
    <property type="term" value="C:membrane"/>
    <property type="evidence" value="ECO:0007669"/>
    <property type="project" value="TreeGrafter"/>
</dbReference>
<name>A0A6C0F9T5_9ZZZZ</name>
<evidence type="ECO:0000256" key="3">
    <source>
        <dbReference type="ARBA" id="ARBA00023004"/>
    </source>
</evidence>
<dbReference type="Gene3D" id="3.10.120.10">
    <property type="entry name" value="Cytochrome b5-like heme/steroid binding domain"/>
    <property type="match status" value="1"/>
</dbReference>
<keyword evidence="1" id="KW-0349">Heme</keyword>